<keyword evidence="6" id="KW-1185">Reference proteome</keyword>
<organism evidence="5 6">
    <name type="scientific">Gaiella occulta</name>
    <dbReference type="NCBI Taxonomy" id="1002870"/>
    <lineage>
        <taxon>Bacteria</taxon>
        <taxon>Bacillati</taxon>
        <taxon>Actinomycetota</taxon>
        <taxon>Thermoleophilia</taxon>
        <taxon>Gaiellales</taxon>
        <taxon>Gaiellaceae</taxon>
        <taxon>Gaiella</taxon>
    </lineage>
</organism>
<dbReference type="SUPFAM" id="SSF53448">
    <property type="entry name" value="Nucleotide-diphospho-sugar transferases"/>
    <property type="match status" value="1"/>
</dbReference>
<dbReference type="GO" id="GO:0016020">
    <property type="term" value="C:membrane"/>
    <property type="evidence" value="ECO:0007669"/>
    <property type="project" value="GOC"/>
</dbReference>
<dbReference type="OrthoDB" id="9810303at2"/>
<dbReference type="PANTHER" id="PTHR43398">
    <property type="entry name" value="DOLICHOL-PHOSPHATE MANNOSYLTRANSFERASE SUBUNIT 1"/>
    <property type="match status" value="1"/>
</dbReference>
<keyword evidence="3 5" id="KW-0808">Transferase</keyword>
<dbReference type="InterPro" id="IPR001173">
    <property type="entry name" value="Glyco_trans_2-like"/>
</dbReference>
<dbReference type="GO" id="GO:0009247">
    <property type="term" value="P:glycolipid biosynthetic process"/>
    <property type="evidence" value="ECO:0007669"/>
    <property type="project" value="TreeGrafter"/>
</dbReference>
<dbReference type="InterPro" id="IPR029044">
    <property type="entry name" value="Nucleotide-diphossugar_trans"/>
</dbReference>
<comment type="similarity">
    <text evidence="1">Belongs to the glycosyltransferase 2 family.</text>
</comment>
<feature type="domain" description="Glycosyltransferase 2-like" evidence="4">
    <location>
        <begin position="5"/>
        <end position="172"/>
    </location>
</feature>
<evidence type="ECO:0000313" key="6">
    <source>
        <dbReference type="Proteomes" id="UP000254134"/>
    </source>
</evidence>
<evidence type="ECO:0000259" key="4">
    <source>
        <dbReference type="Pfam" id="PF00535"/>
    </source>
</evidence>
<evidence type="ECO:0000256" key="2">
    <source>
        <dbReference type="ARBA" id="ARBA00022676"/>
    </source>
</evidence>
<dbReference type="Pfam" id="PF00535">
    <property type="entry name" value="Glycos_transf_2"/>
    <property type="match status" value="1"/>
</dbReference>
<proteinExistence type="inferred from homology"/>
<dbReference type="CDD" id="cd06442">
    <property type="entry name" value="DPM1_like"/>
    <property type="match status" value="1"/>
</dbReference>
<sequence>MRAVVCLPTYNERENLEPMVRALGAQIDVTCDRVLVIDDNSPDGSGEIADRLAGELPWLDVLHRPGKEGLGPAYIAGFRRSLAAGAALVLEVDCDFSHDPKDVPRLIAACEAGADVALGSRYVEGGGTVNWGLARRVISAAGSLYARTVLGVRVRDLTGGFKCFRRTVLETIDLDAIAARGYAFQVETTYRALRSGFTVVEVPITFVDRVAGGSKMSRAIVLEAVWKVPALRWRALRGRL</sequence>
<gene>
    <name evidence="5" type="ORF">Gocc_2157</name>
</gene>
<comment type="caution">
    <text evidence="5">The sequence shown here is derived from an EMBL/GenBank/DDBJ whole genome shotgun (WGS) entry which is preliminary data.</text>
</comment>
<protein>
    <submittedName>
        <fullName evidence="5">Glycosyl transferase family 2</fullName>
    </submittedName>
</protein>
<evidence type="ECO:0000313" key="5">
    <source>
        <dbReference type="EMBL" id="RDI74060.1"/>
    </source>
</evidence>
<dbReference type="FunFam" id="3.90.550.10:FF:000122">
    <property type="entry name" value="Dolichol-phosphate mannosyltransferase subunit 1"/>
    <property type="match status" value="1"/>
</dbReference>
<accession>A0A7M2YWF0</accession>
<evidence type="ECO:0000256" key="1">
    <source>
        <dbReference type="ARBA" id="ARBA00006739"/>
    </source>
</evidence>
<dbReference type="Gene3D" id="3.90.550.10">
    <property type="entry name" value="Spore Coat Polysaccharide Biosynthesis Protein SpsA, Chain A"/>
    <property type="match status" value="1"/>
</dbReference>
<keyword evidence="2" id="KW-0328">Glycosyltransferase</keyword>
<reference evidence="6" key="2">
    <citation type="journal article" date="2019" name="MicrobiologyOpen">
        <title>High-quality draft genome sequence of Gaiella occulta isolated from a 150 meter deep mineral water borehole and comparison with the genome sequences of other deep-branching lineages of the phylum Actinobacteria.</title>
        <authorList>
            <person name="Severino R."/>
            <person name="Froufe H.J.C."/>
            <person name="Barroso C."/>
            <person name="Albuquerque L."/>
            <person name="Lobo-da-Cunha A."/>
            <person name="da Costa M.S."/>
            <person name="Egas C."/>
        </authorList>
    </citation>
    <scope>NUCLEOTIDE SEQUENCE [LARGE SCALE GENOMIC DNA]</scope>
    <source>
        <strain evidence="6">F2-233</strain>
    </source>
</reference>
<dbReference type="PANTHER" id="PTHR43398:SF1">
    <property type="entry name" value="DOLICHOL-PHOSPHATE MANNOSYLTRANSFERASE SUBUNIT 1"/>
    <property type="match status" value="1"/>
</dbReference>
<dbReference type="EMBL" id="QQZY01000005">
    <property type="protein sequence ID" value="RDI74060.1"/>
    <property type="molecule type" value="Genomic_DNA"/>
</dbReference>
<dbReference type="InterPro" id="IPR039528">
    <property type="entry name" value="DPM1-like"/>
</dbReference>
<reference evidence="5 6" key="1">
    <citation type="submission" date="2018-07" db="EMBL/GenBank/DDBJ databases">
        <title>High-quality-draft genome sequence of Gaiella occulta.</title>
        <authorList>
            <person name="Severino R."/>
            <person name="Froufe H.J.C."/>
            <person name="Rainey F.A."/>
            <person name="Barroso C."/>
            <person name="Albuquerque L."/>
            <person name="Lobo-Da-Cunha A."/>
            <person name="Da Costa M.S."/>
            <person name="Egas C."/>
        </authorList>
    </citation>
    <scope>NUCLEOTIDE SEQUENCE [LARGE SCALE GENOMIC DNA]</scope>
    <source>
        <strain evidence="5 6">F2-233</strain>
    </source>
</reference>
<dbReference type="GO" id="GO:0004582">
    <property type="term" value="F:dolichyl-phosphate beta-D-mannosyltransferase activity"/>
    <property type="evidence" value="ECO:0007669"/>
    <property type="project" value="InterPro"/>
</dbReference>
<dbReference type="RefSeq" id="WP_114796584.1">
    <property type="nucleotide sequence ID" value="NZ_QQZY01000005.1"/>
</dbReference>
<dbReference type="Proteomes" id="UP000254134">
    <property type="component" value="Unassembled WGS sequence"/>
</dbReference>
<dbReference type="AlphaFoldDB" id="A0A7M2YWF0"/>
<evidence type="ECO:0000256" key="3">
    <source>
        <dbReference type="ARBA" id="ARBA00022679"/>
    </source>
</evidence>
<name>A0A7M2YWF0_9ACTN</name>